<evidence type="ECO:0000313" key="4">
    <source>
        <dbReference type="Proteomes" id="UP001497516"/>
    </source>
</evidence>
<accession>A0AAV2DED7</accession>
<dbReference type="SUPFAM" id="SSF51735">
    <property type="entry name" value="NAD(P)-binding Rossmann-fold domains"/>
    <property type="match status" value="1"/>
</dbReference>
<dbReference type="FunFam" id="3.40.50.720:FF:000084">
    <property type="entry name" value="Short-chain dehydrogenase reductase"/>
    <property type="match status" value="1"/>
</dbReference>
<dbReference type="GO" id="GO:0016491">
    <property type="term" value="F:oxidoreductase activity"/>
    <property type="evidence" value="ECO:0007669"/>
    <property type="project" value="UniProtKB-KW"/>
</dbReference>
<gene>
    <name evidence="3" type="ORF">LTRI10_LOCUS14264</name>
</gene>
<comment type="similarity">
    <text evidence="1">Belongs to the short-chain dehydrogenases/reductases (SDR) family.</text>
</comment>
<keyword evidence="2" id="KW-0560">Oxidoreductase</keyword>
<dbReference type="Proteomes" id="UP001497516">
    <property type="component" value="Chromosome 2"/>
</dbReference>
<dbReference type="AlphaFoldDB" id="A0AAV2DED7"/>
<sequence length="277" mass="28456">MKGFAPLAPIAKRLQGKVAVITGGAAGLGASAARLFARHGAKVVIADIQPEPGRLLSEEINSSQSHGTAAASYVHCDVTVDADVRNAVDAAVSTHGRLDVMLSNAGVMARPDTMAIASTDPDDFRRVFDVNVYGAFLAAKHAARVMMTGQGGGGGAIVFMASNVTATSYGTTPHAYVASKHAVVGLMRNLCVELGGNGIRVNSVSPFAVPTAMSLGFTGMDETAFKEAYYGKTGNLKGVELDAGDVAEAALYLASEDAKYVSGINLLVDGGYSLKSA</sequence>
<protein>
    <submittedName>
        <fullName evidence="3">Uncharacterized protein</fullName>
    </submittedName>
</protein>
<keyword evidence="4" id="KW-1185">Reference proteome</keyword>
<dbReference type="PRINTS" id="PR00081">
    <property type="entry name" value="GDHRDH"/>
</dbReference>
<dbReference type="Pfam" id="PF13561">
    <property type="entry name" value="adh_short_C2"/>
    <property type="match status" value="1"/>
</dbReference>
<evidence type="ECO:0000256" key="1">
    <source>
        <dbReference type="ARBA" id="ARBA00006484"/>
    </source>
</evidence>
<dbReference type="PANTHER" id="PTHR43180">
    <property type="entry name" value="3-OXOACYL-(ACYL-CARRIER-PROTEIN) REDUCTASE (AFU_ORTHOLOGUE AFUA_6G11210)"/>
    <property type="match status" value="1"/>
</dbReference>
<name>A0AAV2DED7_9ROSI</name>
<dbReference type="EMBL" id="OZ034815">
    <property type="protein sequence ID" value="CAL1372243.1"/>
    <property type="molecule type" value="Genomic_DNA"/>
</dbReference>
<dbReference type="InterPro" id="IPR036291">
    <property type="entry name" value="NAD(P)-bd_dom_sf"/>
</dbReference>
<dbReference type="PRINTS" id="PR00080">
    <property type="entry name" value="SDRFAMILY"/>
</dbReference>
<reference evidence="3 4" key="1">
    <citation type="submission" date="2024-04" db="EMBL/GenBank/DDBJ databases">
        <authorList>
            <person name="Fracassetti M."/>
        </authorList>
    </citation>
    <scope>NUCLEOTIDE SEQUENCE [LARGE SCALE GENOMIC DNA]</scope>
</reference>
<dbReference type="PANTHER" id="PTHR43180:SF45">
    <property type="entry name" value="SECOISOLARICIRESINOL DEHYDROGENASE-LIKE ISOFORM X1"/>
    <property type="match status" value="1"/>
</dbReference>
<dbReference type="Gene3D" id="3.40.50.720">
    <property type="entry name" value="NAD(P)-binding Rossmann-like Domain"/>
    <property type="match status" value="1"/>
</dbReference>
<evidence type="ECO:0000256" key="2">
    <source>
        <dbReference type="ARBA" id="ARBA00023002"/>
    </source>
</evidence>
<organism evidence="3 4">
    <name type="scientific">Linum trigynum</name>
    <dbReference type="NCBI Taxonomy" id="586398"/>
    <lineage>
        <taxon>Eukaryota</taxon>
        <taxon>Viridiplantae</taxon>
        <taxon>Streptophyta</taxon>
        <taxon>Embryophyta</taxon>
        <taxon>Tracheophyta</taxon>
        <taxon>Spermatophyta</taxon>
        <taxon>Magnoliopsida</taxon>
        <taxon>eudicotyledons</taxon>
        <taxon>Gunneridae</taxon>
        <taxon>Pentapetalae</taxon>
        <taxon>rosids</taxon>
        <taxon>fabids</taxon>
        <taxon>Malpighiales</taxon>
        <taxon>Linaceae</taxon>
        <taxon>Linum</taxon>
    </lineage>
</organism>
<proteinExistence type="inferred from homology"/>
<dbReference type="InterPro" id="IPR002347">
    <property type="entry name" value="SDR_fam"/>
</dbReference>
<evidence type="ECO:0000313" key="3">
    <source>
        <dbReference type="EMBL" id="CAL1372243.1"/>
    </source>
</evidence>